<dbReference type="Proteomes" id="UP000637906">
    <property type="component" value="Unassembled WGS sequence"/>
</dbReference>
<sequence length="319" mass="36793">MLNSRSQDNFIYLLKEYRCPEEVISGILKFNNRDFNLLSSRVKDQSDLLTTLIENGYGSEAFKSVFCQKDDEVYNTFVKYKEFIILLLENKCELKSIECVYDLVKYNVKSDRVRNLFKKCFPTITINFMRHYSEINVATEIYDYFINREKIASKLSSLLKSSETLKCAWEFISFVGVTAIDRYRENPRLFYFAMKNKMIEDIGKLITLDEDKQNFIVNYLSIFSLGDITISELQNKSIKEITQKVETLTKEKISKNQEQLELSPVQLGGFSYTEKGVQSLQTLAVAKIVECLQNKSTSLEVAEVTSVRANSSICVCAIS</sequence>
<name>A0A8J3MLX8_9RICK</name>
<reference evidence="1 2" key="1">
    <citation type="journal article" date="2021" name="Microb. Ecol.">
        <title>Candidatus Mesenet longicola: Novel Endosymbionts of Brontispa longissima that Induce Cytoplasmic Incompatibility.</title>
        <authorList>
            <person name="Takano S."/>
            <person name="Gotoh Y."/>
            <person name="Hayashi T."/>
        </authorList>
    </citation>
    <scope>NUCLEOTIDE SEQUENCE [LARGE SCALE GENOMIC DNA]</scope>
    <source>
        <strain evidence="1">L5</strain>
    </source>
</reference>
<comment type="caution">
    <text evidence="1">The sequence shown here is derived from an EMBL/GenBank/DDBJ whole genome shotgun (WGS) entry which is preliminary data.</text>
</comment>
<proteinExistence type="predicted"/>
<evidence type="ECO:0000313" key="1">
    <source>
        <dbReference type="EMBL" id="GHM59374.1"/>
    </source>
</evidence>
<dbReference type="AlphaFoldDB" id="A0A8J3MLX8"/>
<dbReference type="EMBL" id="BNGU01000010">
    <property type="protein sequence ID" value="GHM59374.1"/>
    <property type="molecule type" value="Genomic_DNA"/>
</dbReference>
<evidence type="ECO:0000313" key="2">
    <source>
        <dbReference type="Proteomes" id="UP000637906"/>
    </source>
</evidence>
<organism evidence="1 2">
    <name type="scientific">Candidatus Mesenet longicola</name>
    <dbReference type="NCBI Taxonomy" id="1892558"/>
    <lineage>
        <taxon>Bacteria</taxon>
        <taxon>Pseudomonadati</taxon>
        <taxon>Pseudomonadota</taxon>
        <taxon>Alphaproteobacteria</taxon>
        <taxon>Rickettsiales</taxon>
        <taxon>Anaplasmataceae</taxon>
        <taxon>Candidatus Mesenet</taxon>
    </lineage>
</organism>
<protein>
    <submittedName>
        <fullName evidence="1">Uncharacterized protein</fullName>
    </submittedName>
</protein>
<keyword evidence="2" id="KW-1185">Reference proteome</keyword>
<gene>
    <name evidence="1" type="ORF">sL5_03670</name>
</gene>
<accession>A0A8J3MLX8</accession>